<comment type="caution">
    <text evidence="6">The sequence shown here is derived from an EMBL/GenBank/DDBJ whole genome shotgun (WGS) entry which is preliminary data.</text>
</comment>
<dbReference type="OrthoDB" id="9814833at2"/>
<keyword evidence="2" id="KW-0238">DNA-binding</keyword>
<dbReference type="Pfam" id="PF13411">
    <property type="entry name" value="MerR_1"/>
    <property type="match status" value="1"/>
</dbReference>
<keyword evidence="3" id="KW-0010">Activator</keyword>
<dbReference type="SMART" id="SM00422">
    <property type="entry name" value="HTH_MERR"/>
    <property type="match status" value="1"/>
</dbReference>
<dbReference type="PANTHER" id="PTHR30204">
    <property type="entry name" value="REDOX-CYCLING DRUG-SENSING TRANSCRIPTIONAL ACTIVATOR SOXR"/>
    <property type="match status" value="1"/>
</dbReference>
<dbReference type="EMBL" id="VLXZ01000008">
    <property type="protein sequence ID" value="TSB46053.1"/>
    <property type="molecule type" value="Genomic_DNA"/>
</dbReference>
<dbReference type="PANTHER" id="PTHR30204:SF90">
    <property type="entry name" value="HTH-TYPE TRANSCRIPTIONAL ACTIVATOR MTA"/>
    <property type="match status" value="1"/>
</dbReference>
<dbReference type="InterPro" id="IPR036244">
    <property type="entry name" value="TipA-like_antibiotic-bd"/>
</dbReference>
<dbReference type="CDD" id="cd01106">
    <property type="entry name" value="HTH_TipAL-Mta"/>
    <property type="match status" value="1"/>
</dbReference>
<proteinExistence type="predicted"/>
<evidence type="ECO:0000256" key="2">
    <source>
        <dbReference type="ARBA" id="ARBA00023125"/>
    </source>
</evidence>
<feature type="domain" description="HTH merR-type" evidence="5">
    <location>
        <begin position="1"/>
        <end position="70"/>
    </location>
</feature>
<evidence type="ECO:0000259" key="5">
    <source>
        <dbReference type="PROSITE" id="PS50937"/>
    </source>
</evidence>
<dbReference type="Gene3D" id="1.10.490.50">
    <property type="entry name" value="Antibiotic binding domain of TipA-like multidrug resistance regulators"/>
    <property type="match status" value="1"/>
</dbReference>
<dbReference type="InterPro" id="IPR000551">
    <property type="entry name" value="MerR-type_HTH_dom"/>
</dbReference>
<dbReference type="Pfam" id="PF07739">
    <property type="entry name" value="TipAS"/>
    <property type="match status" value="1"/>
</dbReference>
<dbReference type="InterPro" id="IPR009061">
    <property type="entry name" value="DNA-bd_dom_put_sf"/>
</dbReference>
<dbReference type="SUPFAM" id="SSF89082">
    <property type="entry name" value="Antibiotic binding domain of TipA-like multidrug resistance regulators"/>
    <property type="match status" value="1"/>
</dbReference>
<protein>
    <submittedName>
        <fullName evidence="6">MerR family transcriptional regulator</fullName>
    </submittedName>
</protein>
<gene>
    <name evidence="6" type="ORF">FN960_14240</name>
</gene>
<evidence type="ECO:0000256" key="1">
    <source>
        <dbReference type="ARBA" id="ARBA00023015"/>
    </source>
</evidence>
<keyword evidence="4" id="KW-0804">Transcription</keyword>
<dbReference type="Gene3D" id="1.10.1660.10">
    <property type="match status" value="1"/>
</dbReference>
<evidence type="ECO:0000256" key="3">
    <source>
        <dbReference type="ARBA" id="ARBA00023159"/>
    </source>
</evidence>
<evidence type="ECO:0000313" key="6">
    <source>
        <dbReference type="EMBL" id="TSB46053.1"/>
    </source>
</evidence>
<sequence length="242" mass="28121">MFKIKEVANLVGISVRTLHHYDEIGLLCPDEVTESGYRLYSQQNIDDLQHILFFKELDVPLKKIKEIMSSPEFDQEEALKQHRWMLEQRRNQIDQMINTIERTLRFKKGEISMSNKEKFMGFDFTGWNKHEGEARERWGDQVVDAAAENVKGKEKELGEKMNQIYLDLAAIRHLHPGSEKAQAAIGEWFTFLNQIGSYSPEAFAGLGEMYVADERFKKNIDQFGEGLAEFMRDSMKEYANGK</sequence>
<dbReference type="GO" id="GO:0003677">
    <property type="term" value="F:DNA binding"/>
    <property type="evidence" value="ECO:0007669"/>
    <property type="project" value="UniProtKB-KW"/>
</dbReference>
<dbReference type="InterPro" id="IPR012925">
    <property type="entry name" value="TipAS_dom"/>
</dbReference>
<dbReference type="AlphaFoldDB" id="A0A553ZX83"/>
<reference evidence="6 7" key="1">
    <citation type="submission" date="2019-07" db="EMBL/GenBank/DDBJ databases">
        <authorList>
            <person name="Park Y.J."/>
            <person name="Jeong S.E."/>
            <person name="Jung H.S."/>
        </authorList>
    </citation>
    <scope>NUCLEOTIDE SEQUENCE [LARGE SCALE GENOMIC DNA]</scope>
    <source>
        <strain evidence="7">P16(2019)</strain>
    </source>
</reference>
<dbReference type="GO" id="GO:0003700">
    <property type="term" value="F:DNA-binding transcription factor activity"/>
    <property type="evidence" value="ECO:0007669"/>
    <property type="project" value="InterPro"/>
</dbReference>
<dbReference type="SUPFAM" id="SSF46955">
    <property type="entry name" value="Putative DNA-binding domain"/>
    <property type="match status" value="1"/>
</dbReference>
<evidence type="ECO:0000256" key="4">
    <source>
        <dbReference type="ARBA" id="ARBA00023163"/>
    </source>
</evidence>
<dbReference type="Proteomes" id="UP000318521">
    <property type="component" value="Unassembled WGS sequence"/>
</dbReference>
<dbReference type="PROSITE" id="PS50937">
    <property type="entry name" value="HTH_MERR_2"/>
    <property type="match status" value="1"/>
</dbReference>
<keyword evidence="7" id="KW-1185">Reference proteome</keyword>
<keyword evidence="1" id="KW-0805">Transcription regulation</keyword>
<evidence type="ECO:0000313" key="7">
    <source>
        <dbReference type="Proteomes" id="UP000318521"/>
    </source>
</evidence>
<organism evidence="6 7">
    <name type="scientific">Alkalicoccobacillus porphyridii</name>
    <dbReference type="NCBI Taxonomy" id="2597270"/>
    <lineage>
        <taxon>Bacteria</taxon>
        <taxon>Bacillati</taxon>
        <taxon>Bacillota</taxon>
        <taxon>Bacilli</taxon>
        <taxon>Bacillales</taxon>
        <taxon>Bacillaceae</taxon>
        <taxon>Alkalicoccobacillus</taxon>
    </lineage>
</organism>
<accession>A0A553ZX83</accession>
<dbReference type="RefSeq" id="WP_143849393.1">
    <property type="nucleotide sequence ID" value="NZ_VLXZ01000008.1"/>
</dbReference>
<dbReference type="InterPro" id="IPR047057">
    <property type="entry name" value="MerR_fam"/>
</dbReference>
<name>A0A553ZX83_9BACI</name>